<dbReference type="Proteomes" id="UP001161391">
    <property type="component" value="Unassembled WGS sequence"/>
</dbReference>
<gene>
    <name evidence="2" type="ORF">GCM10007853_04070</name>
</gene>
<feature type="chain" id="PRO_5046652103" description="Alginate lyase" evidence="1">
    <location>
        <begin position="43"/>
        <end position="766"/>
    </location>
</feature>
<dbReference type="InterPro" id="IPR006626">
    <property type="entry name" value="PbH1"/>
</dbReference>
<evidence type="ECO:0000313" key="3">
    <source>
        <dbReference type="Proteomes" id="UP001161391"/>
    </source>
</evidence>
<proteinExistence type="predicted"/>
<dbReference type="Gene3D" id="2.160.20.10">
    <property type="entry name" value="Single-stranded right-handed beta-helix, Pectin lyase-like"/>
    <property type="match status" value="2"/>
</dbReference>
<dbReference type="CDD" id="cd14251">
    <property type="entry name" value="PL-6"/>
    <property type="match status" value="1"/>
</dbReference>
<accession>A0ABQ5V4R5</accession>
<sequence length="766" mass="84346">MNFSNSQDDEDLSLRRVFMPVRAVTLCFTIASLCFCPALAHAADRLVRTQSEYKDALKALGPGDRVILANGTWEDFEIVFTGEGEVDKPITLTAETKGEVFITGQSNLRMAGNYLEVSGLVFKDGYTPTRDVIAFRRTKQHLANNSRVTEVVIDNFNQPERHKVDFWVMMYGKNNRFDHNHLVGKRNKGVTMAVRLDAEESRENRHRIDHNYFGPRPILGSNGGETLRIGTSKYSLSDSLTVVENNYFDRCDGEVEIISNKSGRNTFRNNTFERSRGTLTLRHGNHNLVEGNVFFGHGVDHTGGIRVINASQTIRNNYMEDLTGTRFGGGLTVMNGVPNSPINRYHQVKDAKIENNTLINVDNVQLGAGSDEERSAVPVDSAVSNNLFAHSEGQDIFTVYDDVSGIVFRQNIVSGLNVPQFSHGFQRKDVPLERADNGLLYPIGLEGVGIRRKLDVTTKDMTGVSWFPKAEPNVPFGSGKTIKVDDDKALFKAVQSGQAGDTIQLKPGEYTVSTFLPIGKPISIKANGDANIVFEGRTLFEIQDGGSLQLDGLKISGAESPDDVGNSVIRTSPDSMLNNYRLEIFESEFTQLDSNRDFHIIKATKGTFADHIIIRNSTFSNVSGSIVRLTDEVEDNGIYGAEYVTVDGSSFSNIGGPVLDIYRGGTDESTFGPHVELVGSTLVKAGHSNRNISGASIRLHGVQVTSIKDTHFAKSQPVLIKHTVGEPQTRIIGNRFDRHDGVEVIELNSGMPPSVTFQDNDMTGSQ</sequence>
<dbReference type="InterPro" id="IPR039513">
    <property type="entry name" value="PL-6"/>
</dbReference>
<dbReference type="EMBL" id="BSNK01000001">
    <property type="protein sequence ID" value="GLQ22533.1"/>
    <property type="molecule type" value="Genomic_DNA"/>
</dbReference>
<reference evidence="2" key="1">
    <citation type="journal article" date="2014" name="Int. J. Syst. Evol. Microbiol.">
        <title>Complete genome of a new Firmicutes species belonging to the dominant human colonic microbiota ('Ruminococcus bicirculans') reveals two chromosomes and a selective capacity to utilize plant glucans.</title>
        <authorList>
            <consortium name="NISC Comparative Sequencing Program"/>
            <person name="Wegmann U."/>
            <person name="Louis P."/>
            <person name="Goesmann A."/>
            <person name="Henrissat B."/>
            <person name="Duncan S.H."/>
            <person name="Flint H.J."/>
        </authorList>
    </citation>
    <scope>NUCLEOTIDE SEQUENCE</scope>
    <source>
        <strain evidence="2">NBRC 108219</strain>
    </source>
</reference>
<dbReference type="SMART" id="SM00710">
    <property type="entry name" value="PbH1"/>
    <property type="match status" value="7"/>
</dbReference>
<comment type="caution">
    <text evidence="2">The sequence shown here is derived from an EMBL/GenBank/DDBJ whole genome shotgun (WGS) entry which is preliminary data.</text>
</comment>
<organism evidence="2 3">
    <name type="scientific">Algimonas ampicilliniresistens</name>
    <dbReference type="NCBI Taxonomy" id="1298735"/>
    <lineage>
        <taxon>Bacteria</taxon>
        <taxon>Pseudomonadati</taxon>
        <taxon>Pseudomonadota</taxon>
        <taxon>Alphaproteobacteria</taxon>
        <taxon>Maricaulales</taxon>
        <taxon>Robiginitomaculaceae</taxon>
        <taxon>Algimonas</taxon>
    </lineage>
</organism>
<feature type="signal peptide" evidence="1">
    <location>
        <begin position="1"/>
        <end position="42"/>
    </location>
</feature>
<dbReference type="RefSeq" id="WP_284386991.1">
    <property type="nucleotide sequence ID" value="NZ_BSNK01000001.1"/>
</dbReference>
<keyword evidence="3" id="KW-1185">Reference proteome</keyword>
<reference evidence="2" key="2">
    <citation type="submission" date="2023-01" db="EMBL/GenBank/DDBJ databases">
        <title>Draft genome sequence of Algimonas ampicilliniresistens strain NBRC 108219.</title>
        <authorList>
            <person name="Sun Q."/>
            <person name="Mori K."/>
        </authorList>
    </citation>
    <scope>NUCLEOTIDE SEQUENCE</scope>
    <source>
        <strain evidence="2">NBRC 108219</strain>
    </source>
</reference>
<name>A0ABQ5V4R5_9PROT</name>
<evidence type="ECO:0000256" key="1">
    <source>
        <dbReference type="SAM" id="SignalP"/>
    </source>
</evidence>
<evidence type="ECO:0000313" key="2">
    <source>
        <dbReference type="EMBL" id="GLQ22533.1"/>
    </source>
</evidence>
<dbReference type="Pfam" id="PF14592">
    <property type="entry name" value="Chondroitinas_B"/>
    <property type="match status" value="1"/>
</dbReference>
<dbReference type="InterPro" id="IPR011050">
    <property type="entry name" value="Pectin_lyase_fold/virulence"/>
</dbReference>
<evidence type="ECO:0008006" key="4">
    <source>
        <dbReference type="Google" id="ProtNLM"/>
    </source>
</evidence>
<dbReference type="SUPFAM" id="SSF51126">
    <property type="entry name" value="Pectin lyase-like"/>
    <property type="match status" value="2"/>
</dbReference>
<protein>
    <recommendedName>
        <fullName evidence="4">Alginate lyase</fullName>
    </recommendedName>
</protein>
<keyword evidence="1" id="KW-0732">Signal</keyword>
<dbReference type="InterPro" id="IPR012334">
    <property type="entry name" value="Pectin_lyas_fold"/>
</dbReference>